<accession>A0A8K0MQA0</accession>
<feature type="region of interest" description="Disordered" evidence="1">
    <location>
        <begin position="1"/>
        <end position="239"/>
    </location>
</feature>
<feature type="compositionally biased region" description="Basic and acidic residues" evidence="1">
    <location>
        <begin position="15"/>
        <end position="28"/>
    </location>
</feature>
<proteinExistence type="predicted"/>
<dbReference type="AlphaFoldDB" id="A0A8K0MQA0"/>
<gene>
    <name evidence="2" type="ORF">FNV43_RR04636</name>
</gene>
<dbReference type="EMBL" id="VOIH02000002">
    <property type="protein sequence ID" value="KAF3454189.1"/>
    <property type="molecule type" value="Genomic_DNA"/>
</dbReference>
<evidence type="ECO:0000256" key="1">
    <source>
        <dbReference type="SAM" id="MobiDB-lite"/>
    </source>
</evidence>
<reference evidence="2" key="1">
    <citation type="submission" date="2020-03" db="EMBL/GenBank/DDBJ databases">
        <title>A high-quality chromosome-level genome assembly of a woody plant with both climbing and erect habits, Rhamnella rubrinervis.</title>
        <authorList>
            <person name="Lu Z."/>
            <person name="Yang Y."/>
            <person name="Zhu X."/>
            <person name="Sun Y."/>
        </authorList>
    </citation>
    <scope>NUCLEOTIDE SEQUENCE</scope>
    <source>
        <strain evidence="2">BYM</strain>
        <tissue evidence="2">Leaf</tissue>
    </source>
</reference>
<feature type="compositionally biased region" description="Basic and acidic residues" evidence="1">
    <location>
        <begin position="138"/>
        <end position="154"/>
    </location>
</feature>
<feature type="compositionally biased region" description="Basic and acidic residues" evidence="1">
    <location>
        <begin position="72"/>
        <end position="84"/>
    </location>
</feature>
<comment type="caution">
    <text evidence="2">The sequence shown here is derived from an EMBL/GenBank/DDBJ whole genome shotgun (WGS) entry which is preliminary data.</text>
</comment>
<organism evidence="2 3">
    <name type="scientific">Rhamnella rubrinervis</name>
    <dbReference type="NCBI Taxonomy" id="2594499"/>
    <lineage>
        <taxon>Eukaryota</taxon>
        <taxon>Viridiplantae</taxon>
        <taxon>Streptophyta</taxon>
        <taxon>Embryophyta</taxon>
        <taxon>Tracheophyta</taxon>
        <taxon>Spermatophyta</taxon>
        <taxon>Magnoliopsida</taxon>
        <taxon>eudicotyledons</taxon>
        <taxon>Gunneridae</taxon>
        <taxon>Pentapetalae</taxon>
        <taxon>rosids</taxon>
        <taxon>fabids</taxon>
        <taxon>Rosales</taxon>
        <taxon>Rhamnaceae</taxon>
        <taxon>rhamnoid group</taxon>
        <taxon>Rhamneae</taxon>
        <taxon>Rhamnella</taxon>
    </lineage>
</organism>
<evidence type="ECO:0000313" key="2">
    <source>
        <dbReference type="EMBL" id="KAF3454189.1"/>
    </source>
</evidence>
<evidence type="ECO:0000313" key="3">
    <source>
        <dbReference type="Proteomes" id="UP000796880"/>
    </source>
</evidence>
<name>A0A8K0MQA0_9ROSA</name>
<feature type="compositionally biased region" description="Polar residues" evidence="1">
    <location>
        <begin position="35"/>
        <end position="49"/>
    </location>
</feature>
<sequence length="239" mass="25673">MMATEEVGPSSGRSDQARRRSDQARMRSDQAPGSPETNQDGGPRPNSQDQARRRLNQVEGGGGPSKSVADQAGKEWTSRGEVNQHRGGRTKPIGRQTMPRRGWTKHGGGGTKHGGGRTKLGQGRTKRKKIEPSGARWTKPDEVRPSRRRSEIMPRRGGTKSGGDRNKPVGRRTNPCGGHTKPEGGGGAKQKEVDQAEEGTSGKRSNQASRWGRSGRVEPSGLDGTAGGGRYRPREVGQS</sequence>
<dbReference type="Proteomes" id="UP000796880">
    <property type="component" value="Unassembled WGS sequence"/>
</dbReference>
<protein>
    <submittedName>
        <fullName evidence="2">Uncharacterized protein</fullName>
    </submittedName>
</protein>
<keyword evidence="3" id="KW-1185">Reference proteome</keyword>